<dbReference type="InterPro" id="IPR024445">
    <property type="entry name" value="Tnp_ISXO2-like"/>
</dbReference>
<dbReference type="Pfam" id="PF12762">
    <property type="entry name" value="DDE_Tnp_IS1595"/>
    <property type="match status" value="1"/>
</dbReference>
<accession>A0A5J4R026</accession>
<reference evidence="2" key="1">
    <citation type="submission" date="2019-03" db="EMBL/GenBank/DDBJ databases">
        <title>Single cell metagenomics reveals metabolic interactions within the superorganism composed of flagellate Streblomastix strix and complex community of Bacteroidetes bacteria on its surface.</title>
        <authorList>
            <person name="Treitli S.C."/>
            <person name="Kolisko M."/>
            <person name="Husnik F."/>
            <person name="Keeling P."/>
            <person name="Hampl V."/>
        </authorList>
    </citation>
    <scope>NUCLEOTIDE SEQUENCE</scope>
    <source>
        <strain evidence="2">STM</strain>
    </source>
</reference>
<evidence type="ECO:0000259" key="1">
    <source>
        <dbReference type="SMART" id="SM01126"/>
    </source>
</evidence>
<dbReference type="EMBL" id="SNRY01002230">
    <property type="protein sequence ID" value="KAA6326083.1"/>
    <property type="molecule type" value="Genomic_DNA"/>
</dbReference>
<sequence length="148" mass="17532">MVKKRVSQTEGKAIKSGSLWHLRLLMGGYRAYARVIEDACAKSFKPFFKSHIAKDAHIVTDEWNGYKPLKKEYPNLDRVKLDKGNGLPDLHLHIMNIKGWLRRIHHHVSKERLQVYLDEYHFRFNRGNNMDTIFDLFIKRMVKNEPKT</sequence>
<dbReference type="NCBIfam" id="NF033547">
    <property type="entry name" value="transpos_IS1595"/>
    <property type="match status" value="1"/>
</dbReference>
<dbReference type="SMART" id="SM01126">
    <property type="entry name" value="DDE_Tnp_IS1595"/>
    <property type="match status" value="1"/>
</dbReference>
<evidence type="ECO:0000313" key="2">
    <source>
        <dbReference type="EMBL" id="KAA6326083.1"/>
    </source>
</evidence>
<gene>
    <name evidence="2" type="ORF">EZS27_024771</name>
</gene>
<protein>
    <recommendedName>
        <fullName evidence="1">ISXO2-like transposase domain-containing protein</fullName>
    </recommendedName>
</protein>
<feature type="domain" description="ISXO2-like transposase" evidence="1">
    <location>
        <begin position="1"/>
        <end position="125"/>
    </location>
</feature>
<comment type="caution">
    <text evidence="2">The sequence shown here is derived from an EMBL/GenBank/DDBJ whole genome shotgun (WGS) entry which is preliminary data.</text>
</comment>
<name>A0A5J4R026_9ZZZZ</name>
<organism evidence="2">
    <name type="scientific">termite gut metagenome</name>
    <dbReference type="NCBI Taxonomy" id="433724"/>
    <lineage>
        <taxon>unclassified sequences</taxon>
        <taxon>metagenomes</taxon>
        <taxon>organismal metagenomes</taxon>
    </lineage>
</organism>
<proteinExistence type="predicted"/>
<dbReference type="AlphaFoldDB" id="A0A5J4R026"/>